<keyword evidence="5 10" id="KW-0697">Rotamase</keyword>
<dbReference type="Pfam" id="PF05698">
    <property type="entry name" value="Trigger_C"/>
    <property type="match status" value="1"/>
</dbReference>
<feature type="chain" id="PRO_5042246972" description="peptidylprolyl isomerase" evidence="12">
    <location>
        <begin position="23"/>
        <end position="386"/>
    </location>
</feature>
<dbReference type="SUPFAM" id="SSF54534">
    <property type="entry name" value="FKBP-like"/>
    <property type="match status" value="1"/>
</dbReference>
<dbReference type="GO" id="GO:0006457">
    <property type="term" value="P:protein folding"/>
    <property type="evidence" value="ECO:0007669"/>
    <property type="project" value="InterPro"/>
</dbReference>
<dbReference type="GO" id="GO:0005737">
    <property type="term" value="C:cytoplasm"/>
    <property type="evidence" value="ECO:0007669"/>
    <property type="project" value="UniProtKB-SubCell"/>
</dbReference>
<keyword evidence="15" id="KW-1185">Reference proteome</keyword>
<dbReference type="Gene3D" id="1.10.3120.10">
    <property type="entry name" value="Trigger factor, C-terminal domain"/>
    <property type="match status" value="1"/>
</dbReference>
<dbReference type="NCBIfam" id="TIGR00115">
    <property type="entry name" value="tig"/>
    <property type="match status" value="1"/>
</dbReference>
<evidence type="ECO:0000256" key="10">
    <source>
        <dbReference type="PROSITE-ProRule" id="PRU00277"/>
    </source>
</evidence>
<dbReference type="Proteomes" id="UP001241537">
    <property type="component" value="Unassembled WGS sequence"/>
</dbReference>
<dbReference type="AlphaFoldDB" id="A0AAE4AM15"/>
<evidence type="ECO:0000256" key="3">
    <source>
        <dbReference type="ARBA" id="ARBA00005464"/>
    </source>
</evidence>
<evidence type="ECO:0000256" key="8">
    <source>
        <dbReference type="ARBA" id="ARBA00023306"/>
    </source>
</evidence>
<feature type="region of interest" description="Disordered" evidence="11">
    <location>
        <begin position="366"/>
        <end position="386"/>
    </location>
</feature>
<gene>
    <name evidence="14" type="ORF">J2S20_001886</name>
</gene>
<dbReference type="InterPro" id="IPR005215">
    <property type="entry name" value="Trig_fac"/>
</dbReference>
<evidence type="ECO:0000256" key="11">
    <source>
        <dbReference type="SAM" id="MobiDB-lite"/>
    </source>
</evidence>
<comment type="caution">
    <text evidence="14">The sequence shown here is derived from an EMBL/GenBank/DDBJ whole genome shotgun (WGS) entry which is preliminary data.</text>
</comment>
<keyword evidence="8" id="KW-0131">Cell cycle</keyword>
<dbReference type="InterPro" id="IPR046357">
    <property type="entry name" value="PPIase_dom_sf"/>
</dbReference>
<evidence type="ECO:0000313" key="15">
    <source>
        <dbReference type="Proteomes" id="UP001241537"/>
    </source>
</evidence>
<comment type="function">
    <text evidence="9">Involved in protein export. Acts as a chaperone by maintaining the newly synthesized protein in an open conformation. Functions as a peptidyl-prolyl cis-trans isomerase.</text>
</comment>
<dbReference type="GO" id="GO:0051301">
    <property type="term" value="P:cell division"/>
    <property type="evidence" value="ECO:0007669"/>
    <property type="project" value="UniProtKB-KW"/>
</dbReference>
<keyword evidence="12" id="KW-0732">Signal</keyword>
<dbReference type="InterPro" id="IPR027304">
    <property type="entry name" value="Trigger_fact/SurA_dom_sf"/>
</dbReference>
<keyword evidence="7 10" id="KW-0413">Isomerase</keyword>
<feature type="signal peptide" evidence="12">
    <location>
        <begin position="1"/>
        <end position="22"/>
    </location>
</feature>
<proteinExistence type="inferred from homology"/>
<evidence type="ECO:0000259" key="13">
    <source>
        <dbReference type="PROSITE" id="PS50059"/>
    </source>
</evidence>
<dbReference type="EMBL" id="JAUSTO010000013">
    <property type="protein sequence ID" value="MDQ0153177.1"/>
    <property type="molecule type" value="Genomic_DNA"/>
</dbReference>
<keyword evidence="4" id="KW-0132">Cell division</keyword>
<organism evidence="14 15">
    <name type="scientific">Moryella indoligenes</name>
    <dbReference type="NCBI Taxonomy" id="371674"/>
    <lineage>
        <taxon>Bacteria</taxon>
        <taxon>Bacillati</taxon>
        <taxon>Bacillota</taxon>
        <taxon>Clostridia</taxon>
        <taxon>Lachnospirales</taxon>
        <taxon>Lachnospiraceae</taxon>
        <taxon>Moryella</taxon>
    </lineage>
</organism>
<evidence type="ECO:0000313" key="14">
    <source>
        <dbReference type="EMBL" id="MDQ0153177.1"/>
    </source>
</evidence>
<comment type="subcellular location">
    <subcellularLocation>
        <location evidence="2">Cytoplasm</location>
    </subcellularLocation>
</comment>
<dbReference type="Pfam" id="PF00254">
    <property type="entry name" value="FKBP_C"/>
    <property type="match status" value="1"/>
</dbReference>
<dbReference type="InterPro" id="IPR037041">
    <property type="entry name" value="Trigger_fac_C_sf"/>
</dbReference>
<evidence type="ECO:0000256" key="12">
    <source>
        <dbReference type="SAM" id="SignalP"/>
    </source>
</evidence>
<name>A0AAE4AM15_9FIRM</name>
<dbReference type="Gene3D" id="3.10.50.40">
    <property type="match status" value="1"/>
</dbReference>
<dbReference type="RefSeq" id="WP_106611381.1">
    <property type="nucleotide sequence ID" value="NZ_JAUSTO010000013.1"/>
</dbReference>
<reference evidence="14" key="1">
    <citation type="submission" date="2023-07" db="EMBL/GenBank/DDBJ databases">
        <title>Genomic Encyclopedia of Type Strains, Phase IV (KMG-IV): sequencing the most valuable type-strain genomes for metagenomic binning, comparative biology and taxonomic classification.</title>
        <authorList>
            <person name="Goeker M."/>
        </authorList>
    </citation>
    <scope>NUCLEOTIDE SEQUENCE</scope>
    <source>
        <strain evidence="14">DSM 19659</strain>
    </source>
</reference>
<dbReference type="InterPro" id="IPR008880">
    <property type="entry name" value="Trigger_fac_C"/>
</dbReference>
<dbReference type="EC" id="5.2.1.8" evidence="10"/>
<evidence type="ECO:0000256" key="6">
    <source>
        <dbReference type="ARBA" id="ARBA00023186"/>
    </source>
</evidence>
<dbReference type="PROSITE" id="PS51257">
    <property type="entry name" value="PROKAR_LIPOPROTEIN"/>
    <property type="match status" value="1"/>
</dbReference>
<dbReference type="GO" id="GO:0015031">
    <property type="term" value="P:protein transport"/>
    <property type="evidence" value="ECO:0007669"/>
    <property type="project" value="InterPro"/>
</dbReference>
<dbReference type="FunFam" id="3.10.50.40:FF:000001">
    <property type="entry name" value="Trigger factor"/>
    <property type="match status" value="1"/>
</dbReference>
<evidence type="ECO:0000256" key="4">
    <source>
        <dbReference type="ARBA" id="ARBA00022618"/>
    </source>
</evidence>
<evidence type="ECO:0000256" key="7">
    <source>
        <dbReference type="ARBA" id="ARBA00023235"/>
    </source>
</evidence>
<feature type="domain" description="PPIase FKBP-type" evidence="13">
    <location>
        <begin position="104"/>
        <end position="184"/>
    </location>
</feature>
<keyword evidence="6" id="KW-0143">Chaperone</keyword>
<dbReference type="SUPFAM" id="SSF109998">
    <property type="entry name" value="Triger factor/SurA peptide-binding domain-like"/>
    <property type="match status" value="1"/>
</dbReference>
<evidence type="ECO:0000256" key="2">
    <source>
        <dbReference type="ARBA" id="ARBA00004496"/>
    </source>
</evidence>
<dbReference type="GO" id="GO:0003755">
    <property type="term" value="F:peptidyl-prolyl cis-trans isomerase activity"/>
    <property type="evidence" value="ECO:0007669"/>
    <property type="project" value="UniProtKB-KW"/>
</dbReference>
<evidence type="ECO:0000256" key="1">
    <source>
        <dbReference type="ARBA" id="ARBA00000971"/>
    </source>
</evidence>
<sequence length="386" mass="41474">MRFTWKRLLLIAGVSAAACAFAACGKSADKESSAATAADATAETGAEAQKAPESYGSVKLGQYKGIDIEVSEVKVTDEELESYISGILSANPEETEVERPAAEGDVVNIDYSGTKDGVAFDGGTATGYDLKLGSGSFIDGFEDGLIGAVKGETRSLNLTFPSEYHQADLAGQAVVFEVKVNAVKESKEATLDDAWVEKYTEGAQKTVDEYKAAVRAQLTEQREKRERSAELGSAIQKVMDASSFEIAPEALQYEMEQQRAGMEAQLAQYGMDLNSYLDRLSMSQEDYDKQVEQAGESAAKLRLLIDGIFDAEGFTLGDSDYKELEKQYGYSKSMLVSMAGQDAVDLETRYLKVANLILEKANKIPAAETEAESAADAGSTAETNAP</sequence>
<evidence type="ECO:0000256" key="5">
    <source>
        <dbReference type="ARBA" id="ARBA00023110"/>
    </source>
</evidence>
<protein>
    <recommendedName>
        <fullName evidence="10">peptidylprolyl isomerase</fullName>
        <ecNumber evidence="10">5.2.1.8</ecNumber>
    </recommendedName>
</protein>
<accession>A0AAE4AM15</accession>
<comment type="catalytic activity">
    <reaction evidence="1 10">
        <text>[protein]-peptidylproline (omega=180) = [protein]-peptidylproline (omega=0)</text>
        <dbReference type="Rhea" id="RHEA:16237"/>
        <dbReference type="Rhea" id="RHEA-COMP:10747"/>
        <dbReference type="Rhea" id="RHEA-COMP:10748"/>
        <dbReference type="ChEBI" id="CHEBI:83833"/>
        <dbReference type="ChEBI" id="CHEBI:83834"/>
        <dbReference type="EC" id="5.2.1.8"/>
    </reaction>
</comment>
<evidence type="ECO:0000256" key="9">
    <source>
        <dbReference type="ARBA" id="ARBA00024849"/>
    </source>
</evidence>
<comment type="similarity">
    <text evidence="3">Belongs to the FKBP-type PPIase family. Tig subfamily.</text>
</comment>
<dbReference type="PROSITE" id="PS50059">
    <property type="entry name" value="FKBP_PPIASE"/>
    <property type="match status" value="1"/>
</dbReference>
<dbReference type="InterPro" id="IPR001179">
    <property type="entry name" value="PPIase_FKBP_dom"/>
</dbReference>